<dbReference type="GO" id="GO:0052689">
    <property type="term" value="F:carboxylic ester hydrolase activity"/>
    <property type="evidence" value="ECO:0007669"/>
    <property type="project" value="UniProtKB-KW"/>
</dbReference>
<evidence type="ECO:0000256" key="3">
    <source>
        <dbReference type="ARBA" id="ARBA00022487"/>
    </source>
</evidence>
<name>A0A7I7T7R3_9MYCO</name>
<evidence type="ECO:0000313" key="10">
    <source>
        <dbReference type="Proteomes" id="UP000467148"/>
    </source>
</evidence>
<feature type="chain" id="PRO_5039757879" description="Cutinase" evidence="8">
    <location>
        <begin position="23"/>
        <end position="222"/>
    </location>
</feature>
<evidence type="ECO:0000256" key="2">
    <source>
        <dbReference type="ARBA" id="ARBA00007534"/>
    </source>
</evidence>
<dbReference type="RefSeq" id="WP_246227891.1">
    <property type="nucleotide sequence ID" value="NZ_AP022596.1"/>
</dbReference>
<evidence type="ECO:0000256" key="7">
    <source>
        <dbReference type="ARBA" id="ARBA00023157"/>
    </source>
</evidence>
<dbReference type="GO" id="GO:0005576">
    <property type="term" value="C:extracellular region"/>
    <property type="evidence" value="ECO:0007669"/>
    <property type="project" value="UniProtKB-SubCell"/>
</dbReference>
<comment type="function">
    <text evidence="8">Catalyzes the hydrolysis of complex carboxylic polyesters found in the cell wall of plants. Degrades cutin, a macromolecule that forms the structure of the plant cuticle.</text>
</comment>
<dbReference type="SMART" id="SM01110">
    <property type="entry name" value="Cutinase"/>
    <property type="match status" value="1"/>
</dbReference>
<dbReference type="InterPro" id="IPR029058">
    <property type="entry name" value="AB_hydrolase_fold"/>
</dbReference>
<dbReference type="PROSITE" id="PS00155">
    <property type="entry name" value="CUTINASE_1"/>
    <property type="match status" value="1"/>
</dbReference>
<dbReference type="PANTHER" id="PTHR33630">
    <property type="entry name" value="CUTINASE RV1984C-RELATED-RELATED"/>
    <property type="match status" value="1"/>
</dbReference>
<evidence type="ECO:0000313" key="9">
    <source>
        <dbReference type="EMBL" id="BBY64325.1"/>
    </source>
</evidence>
<reference evidence="9 10" key="1">
    <citation type="journal article" date="2019" name="Emerg. Microbes Infect.">
        <title>Comprehensive subspecies identification of 175 nontuberculous mycobacteria species based on 7547 genomic profiles.</title>
        <authorList>
            <person name="Matsumoto Y."/>
            <person name="Kinjo T."/>
            <person name="Motooka D."/>
            <person name="Nabeya D."/>
            <person name="Jung N."/>
            <person name="Uechi K."/>
            <person name="Horii T."/>
            <person name="Iida T."/>
            <person name="Fujita J."/>
            <person name="Nakamura S."/>
        </authorList>
    </citation>
    <scope>NUCLEOTIDE SEQUENCE [LARGE SCALE GENOMIC DNA]</scope>
    <source>
        <strain evidence="9 10">JCM 30396</strain>
    </source>
</reference>
<evidence type="ECO:0000256" key="1">
    <source>
        <dbReference type="ARBA" id="ARBA00004613"/>
    </source>
</evidence>
<dbReference type="PANTHER" id="PTHR33630:SF9">
    <property type="entry name" value="CUTINASE 4"/>
    <property type="match status" value="1"/>
</dbReference>
<accession>A0A7I7T7R3</accession>
<keyword evidence="4 8" id="KW-0964">Secreted</keyword>
<dbReference type="SUPFAM" id="SSF53474">
    <property type="entry name" value="alpha/beta-Hydrolases"/>
    <property type="match status" value="1"/>
</dbReference>
<keyword evidence="5 8" id="KW-0732">Signal</keyword>
<keyword evidence="3 8" id="KW-0719">Serine esterase</keyword>
<dbReference type="Pfam" id="PF01083">
    <property type="entry name" value="Cutinase"/>
    <property type="match status" value="1"/>
</dbReference>
<dbReference type="InterPro" id="IPR043580">
    <property type="entry name" value="CUTINASE_1"/>
</dbReference>
<gene>
    <name evidence="9" type="ORF">MHEL_25680</name>
</gene>
<evidence type="ECO:0000256" key="8">
    <source>
        <dbReference type="RuleBase" id="RU361263"/>
    </source>
</evidence>
<proteinExistence type="inferred from homology"/>
<sequence length="222" mass="22311">MQNSHAARIFAAAFLMTAAHLASVPTPVARADNCADIQVVYARGTDTIPPVDQVGQALVNALSARLPGKSLAIYGINYPANLDLAGGSTTGATDGWVHVQNLVAACPNTRVVLGGYSQGADVIDLLTTTAGAAFGTPTPMPDAVAGHIAAVVVFGNPSRKVGGGPLPTRSVLYGSKAVDVCLTGDPICSNGTDLTAHGRYVSSGLVAQAAQFAAGRLTSSAG</sequence>
<comment type="subcellular location">
    <subcellularLocation>
        <location evidence="1 8">Secreted</location>
    </subcellularLocation>
</comment>
<dbReference type="Gene3D" id="3.40.50.1820">
    <property type="entry name" value="alpha/beta hydrolase"/>
    <property type="match status" value="1"/>
</dbReference>
<dbReference type="AlphaFoldDB" id="A0A7I7T7R3"/>
<keyword evidence="10" id="KW-1185">Reference proteome</keyword>
<feature type="signal peptide" evidence="8">
    <location>
        <begin position="1"/>
        <end position="22"/>
    </location>
</feature>
<comment type="similarity">
    <text evidence="2 8">Belongs to the cutinase family.</text>
</comment>
<organism evidence="9 10">
    <name type="scientific">Mycolicibacterium helvum</name>
    <dbReference type="NCBI Taxonomy" id="1534349"/>
    <lineage>
        <taxon>Bacteria</taxon>
        <taxon>Bacillati</taxon>
        <taxon>Actinomycetota</taxon>
        <taxon>Actinomycetes</taxon>
        <taxon>Mycobacteriales</taxon>
        <taxon>Mycobacteriaceae</taxon>
        <taxon>Mycolicibacterium</taxon>
    </lineage>
</organism>
<dbReference type="InterPro" id="IPR000675">
    <property type="entry name" value="Cutinase/axe"/>
</dbReference>
<dbReference type="EC" id="3.1.1.-" evidence="8"/>
<protein>
    <recommendedName>
        <fullName evidence="8">Cutinase</fullName>
        <ecNumber evidence="8">3.1.1.-</ecNumber>
    </recommendedName>
</protein>
<keyword evidence="6 8" id="KW-0378">Hydrolase</keyword>
<evidence type="ECO:0000256" key="6">
    <source>
        <dbReference type="ARBA" id="ARBA00022801"/>
    </source>
</evidence>
<dbReference type="EMBL" id="AP022596">
    <property type="protein sequence ID" value="BBY64325.1"/>
    <property type="molecule type" value="Genomic_DNA"/>
</dbReference>
<evidence type="ECO:0000256" key="4">
    <source>
        <dbReference type="ARBA" id="ARBA00022525"/>
    </source>
</evidence>
<keyword evidence="7" id="KW-1015">Disulfide bond</keyword>
<dbReference type="Proteomes" id="UP000467148">
    <property type="component" value="Chromosome"/>
</dbReference>
<dbReference type="KEGG" id="mhev:MHEL_25680"/>
<evidence type="ECO:0000256" key="5">
    <source>
        <dbReference type="ARBA" id="ARBA00022729"/>
    </source>
</evidence>